<evidence type="ECO:0008006" key="6">
    <source>
        <dbReference type="Google" id="ProtNLM"/>
    </source>
</evidence>
<evidence type="ECO:0000313" key="4">
    <source>
        <dbReference type="EMBL" id="ANW96022.1"/>
    </source>
</evidence>
<dbReference type="SUPFAM" id="SSF51126">
    <property type="entry name" value="Pectin lyase-like"/>
    <property type="match status" value="2"/>
</dbReference>
<accession>A0A1B1Y5G8</accession>
<dbReference type="InterPro" id="IPR006626">
    <property type="entry name" value="PbH1"/>
</dbReference>
<dbReference type="AlphaFoldDB" id="A0A1B1Y5G8"/>
<dbReference type="SMART" id="SM00710">
    <property type="entry name" value="PbH1"/>
    <property type="match status" value="5"/>
</dbReference>
<dbReference type="InterPro" id="IPR011050">
    <property type="entry name" value="Pectin_lyase_fold/virulence"/>
</dbReference>
<evidence type="ECO:0000313" key="5">
    <source>
        <dbReference type="Proteomes" id="UP000092967"/>
    </source>
</evidence>
<dbReference type="NCBIfam" id="TIGR04183">
    <property type="entry name" value="Por_Secre_tail"/>
    <property type="match status" value="1"/>
</dbReference>
<protein>
    <recommendedName>
        <fullName evidence="6">Secretion system C-terminal sorting domain-containing protein</fullName>
    </recommendedName>
</protein>
<feature type="domain" description="Right handed beta helix" evidence="2">
    <location>
        <begin position="321"/>
        <end position="455"/>
    </location>
</feature>
<dbReference type="Proteomes" id="UP000092967">
    <property type="component" value="Chromosome"/>
</dbReference>
<dbReference type="PANTHER" id="PTHR36453">
    <property type="entry name" value="SECRETED PROTEIN-RELATED"/>
    <property type="match status" value="1"/>
</dbReference>
<proteinExistence type="predicted"/>
<dbReference type="STRING" id="1790137.AXE80_06885"/>
<keyword evidence="1" id="KW-0732">Signal</keyword>
<reference evidence="4 5" key="1">
    <citation type="submission" date="2016-02" db="EMBL/GenBank/DDBJ databases">
        <authorList>
            <person name="Wen L."/>
            <person name="He K."/>
            <person name="Yang H."/>
        </authorList>
    </citation>
    <scope>NUCLEOTIDE SEQUENCE [LARGE SCALE GENOMIC DNA]</scope>
    <source>
        <strain evidence="4 5">CZ1127</strain>
    </source>
</reference>
<dbReference type="RefSeq" id="WP_068825719.1">
    <property type="nucleotide sequence ID" value="NZ_CP014224.1"/>
</dbReference>
<dbReference type="Pfam" id="PF13229">
    <property type="entry name" value="Beta_helix"/>
    <property type="match status" value="1"/>
</dbReference>
<dbReference type="OrthoDB" id="9763537at2"/>
<name>A0A1B1Y5G8_9FLAO</name>
<evidence type="ECO:0000259" key="2">
    <source>
        <dbReference type="Pfam" id="PF13229"/>
    </source>
</evidence>
<dbReference type="PANTHER" id="PTHR36453:SF1">
    <property type="entry name" value="RIGHT HANDED BETA HELIX DOMAIN-CONTAINING PROTEIN"/>
    <property type="match status" value="1"/>
</dbReference>
<dbReference type="KEGG" id="wfu:AXE80_06885"/>
<dbReference type="InterPro" id="IPR026444">
    <property type="entry name" value="Secre_tail"/>
</dbReference>
<feature type="domain" description="Secretion system C-terminal sorting" evidence="3">
    <location>
        <begin position="641"/>
        <end position="711"/>
    </location>
</feature>
<evidence type="ECO:0000256" key="1">
    <source>
        <dbReference type="ARBA" id="ARBA00022729"/>
    </source>
</evidence>
<sequence>MIRILQILCIFILPINGYVFAKNIYVATNGNDNNSGTIDSPYKTFNKAVSSMSAGDVCIIRGGVYEDELLINKSGTAANYLTFKAATGEDVEIRATSKVNGWQPYNNGVFKANVSMTITSRYRSVYHHEKYMDLARWPNNTDDNRWTINTIPVTGGDGSHFLVNNIPDIDWTGGLVYYLGAHSGTSWTRTITNSTSSRIDHTGVNPDKWPFNPHNPGVWRNYPNNNRGQLYLFNKLEALDYANEWYYDDTAQVLYFQPSDGNIPLDGEVEFAKSRYAAELNGNYIKIEGIHFFGGSVLVKGNYNTFLNNTIIHGGELHDDTNNTSANIGNAALEVRGGNTLVKGCTINHSSSNGITVENWSGAHNSVIEENKISNTNYLGIHTTPIRSLANNVSILKNTIVNSGRDGLYVGGYNCEVAYNDVSFSQLINSDSGVFYTVGNSSLKNTRIHHNWFHDATAPAYSHEINEAAKAAGIYLDNNSKGFTVDHNVIWNVSWSGYQVNWNNTNLDFFHNTIWNAERAMDSWVNGYAQENNRVYNNFSNKESWFTGNGTNEFDIQNNLINASSPFEDVDTQNFMPKENSLVVDQAQIIAGFSKNYSGNAPDIGAYERGGTMWTAGIGAIEDTGIPLSVYDINNKQNFSLYPNPSANFFHIDLANSSDNMFSVIMYSLRGDKVKEKMFFTKNIKISVRDLVTGVYLVKVKSKGGIYSTKFLKI</sequence>
<dbReference type="EMBL" id="CP014224">
    <property type="protein sequence ID" value="ANW96022.1"/>
    <property type="molecule type" value="Genomic_DNA"/>
</dbReference>
<dbReference type="InterPro" id="IPR012334">
    <property type="entry name" value="Pectin_lyas_fold"/>
</dbReference>
<gene>
    <name evidence="4" type="ORF">AXE80_06885</name>
</gene>
<organism evidence="4 5">
    <name type="scientific">Wenyingzhuangia fucanilytica</name>
    <dbReference type="NCBI Taxonomy" id="1790137"/>
    <lineage>
        <taxon>Bacteria</taxon>
        <taxon>Pseudomonadati</taxon>
        <taxon>Bacteroidota</taxon>
        <taxon>Flavobacteriia</taxon>
        <taxon>Flavobacteriales</taxon>
        <taxon>Flavobacteriaceae</taxon>
        <taxon>Wenyingzhuangia</taxon>
    </lineage>
</organism>
<dbReference type="Gene3D" id="2.160.20.10">
    <property type="entry name" value="Single-stranded right-handed beta-helix, Pectin lyase-like"/>
    <property type="match status" value="2"/>
</dbReference>
<evidence type="ECO:0000259" key="3">
    <source>
        <dbReference type="Pfam" id="PF18962"/>
    </source>
</evidence>
<dbReference type="Pfam" id="PF18962">
    <property type="entry name" value="Por_Secre_tail"/>
    <property type="match status" value="1"/>
</dbReference>
<dbReference type="InterPro" id="IPR039448">
    <property type="entry name" value="Beta_helix"/>
</dbReference>
<keyword evidence="5" id="KW-1185">Reference proteome</keyword>